<dbReference type="RefSeq" id="WP_246076389.1">
    <property type="nucleotide sequence ID" value="NZ_VFML01000001.1"/>
</dbReference>
<protein>
    <submittedName>
        <fullName evidence="5">NitT/TauT family transport system substrate-binding protein</fullName>
    </submittedName>
</protein>
<sequence length="342" mass="36124">MLRNATRTVRSRSRRTRLGILATSLVMLASVSGCGLLGGESDDSSGGGDGPLEQSKLTVSIMPTIDLAPLHLAMKNGYFKEEGLEIETVSAKSGQASLAKLIGGEVDIAYSSYSPFFLAQSKGAANLKFVADASSAAPNSTLIMAMPDSKVQSVQDLEGKRVGITALGTIIEVLVKSTMQANGVDFNNVEWVEIPFPDTAAALQNDQVDAAFLTEPFITQAEKSVGAVPVADTAKGPTKDFPTAGYGSSADFADKNPETIAAFQRVMQKATNEALADRSKIEPLLVEHSKIDADTASLATLLTFQSALDPQRLQRVPDLLLEFGIIEQAVDASQMIAQPSAD</sequence>
<evidence type="ECO:0000256" key="2">
    <source>
        <dbReference type="ARBA" id="ARBA00010742"/>
    </source>
</evidence>
<dbReference type="SUPFAM" id="SSF53850">
    <property type="entry name" value="Periplasmic binding protein-like II"/>
    <property type="match status" value="1"/>
</dbReference>
<evidence type="ECO:0000313" key="6">
    <source>
        <dbReference type="Proteomes" id="UP000320876"/>
    </source>
</evidence>
<dbReference type="Proteomes" id="UP000320876">
    <property type="component" value="Unassembled WGS sequence"/>
</dbReference>
<accession>A0A542DIK2</accession>
<comment type="subcellular location">
    <subcellularLocation>
        <location evidence="1">Periplasm</location>
    </subcellularLocation>
</comment>
<reference evidence="5 6" key="1">
    <citation type="submission" date="2019-06" db="EMBL/GenBank/DDBJ databases">
        <title>Sequencing the genomes of 1000 actinobacteria strains.</title>
        <authorList>
            <person name="Klenk H.-P."/>
        </authorList>
    </citation>
    <scope>NUCLEOTIDE SEQUENCE [LARGE SCALE GENOMIC DNA]</scope>
    <source>
        <strain evidence="5 6">DSM 45679</strain>
    </source>
</reference>
<comment type="similarity">
    <text evidence="2">Belongs to the bacterial solute-binding protein SsuA/TauA family.</text>
</comment>
<name>A0A542DIK2_AMYCI</name>
<organism evidence="5 6">
    <name type="scientific">Amycolatopsis cihanbeyliensis</name>
    <dbReference type="NCBI Taxonomy" id="1128664"/>
    <lineage>
        <taxon>Bacteria</taxon>
        <taxon>Bacillati</taxon>
        <taxon>Actinomycetota</taxon>
        <taxon>Actinomycetes</taxon>
        <taxon>Pseudonocardiales</taxon>
        <taxon>Pseudonocardiaceae</taxon>
        <taxon>Amycolatopsis</taxon>
    </lineage>
</organism>
<comment type="caution">
    <text evidence="5">The sequence shown here is derived from an EMBL/GenBank/DDBJ whole genome shotgun (WGS) entry which is preliminary data.</text>
</comment>
<dbReference type="Gene3D" id="3.40.190.10">
    <property type="entry name" value="Periplasmic binding protein-like II"/>
    <property type="match status" value="2"/>
</dbReference>
<evidence type="ECO:0000256" key="3">
    <source>
        <dbReference type="ARBA" id="ARBA00022729"/>
    </source>
</evidence>
<keyword evidence="6" id="KW-1185">Reference proteome</keyword>
<dbReference type="PANTHER" id="PTHR30024:SF47">
    <property type="entry name" value="TAURINE-BINDING PERIPLASMIC PROTEIN"/>
    <property type="match status" value="1"/>
</dbReference>
<evidence type="ECO:0000259" key="4">
    <source>
        <dbReference type="SMART" id="SM00062"/>
    </source>
</evidence>
<feature type="domain" description="Solute-binding protein family 3/N-terminal" evidence="4">
    <location>
        <begin position="56"/>
        <end position="292"/>
    </location>
</feature>
<dbReference type="SMART" id="SM00062">
    <property type="entry name" value="PBPb"/>
    <property type="match status" value="1"/>
</dbReference>
<evidence type="ECO:0000256" key="1">
    <source>
        <dbReference type="ARBA" id="ARBA00004418"/>
    </source>
</evidence>
<gene>
    <name evidence="5" type="ORF">FB471_2682</name>
</gene>
<proteinExistence type="inferred from homology"/>
<dbReference type="PROSITE" id="PS51257">
    <property type="entry name" value="PROKAR_LIPOPROTEIN"/>
    <property type="match status" value="1"/>
</dbReference>
<dbReference type="Pfam" id="PF09084">
    <property type="entry name" value="NMT1"/>
    <property type="match status" value="1"/>
</dbReference>
<dbReference type="PANTHER" id="PTHR30024">
    <property type="entry name" value="ALIPHATIC SULFONATES-BINDING PROTEIN-RELATED"/>
    <property type="match status" value="1"/>
</dbReference>
<dbReference type="EMBL" id="VFML01000001">
    <property type="protein sequence ID" value="TQJ02932.1"/>
    <property type="molecule type" value="Genomic_DNA"/>
</dbReference>
<dbReference type="GO" id="GO:0042597">
    <property type="term" value="C:periplasmic space"/>
    <property type="evidence" value="ECO:0007669"/>
    <property type="project" value="UniProtKB-SubCell"/>
</dbReference>
<keyword evidence="3" id="KW-0732">Signal</keyword>
<evidence type="ECO:0000313" key="5">
    <source>
        <dbReference type="EMBL" id="TQJ02932.1"/>
    </source>
</evidence>
<dbReference type="InterPro" id="IPR015168">
    <property type="entry name" value="SsuA/THI5"/>
</dbReference>
<dbReference type="AlphaFoldDB" id="A0A542DIK2"/>
<dbReference type="InterPro" id="IPR001638">
    <property type="entry name" value="Solute-binding_3/MltF_N"/>
</dbReference>